<dbReference type="Pfam" id="PF00034">
    <property type="entry name" value="Cytochrom_C"/>
    <property type="match status" value="1"/>
</dbReference>
<evidence type="ECO:0000256" key="2">
    <source>
        <dbReference type="ARBA" id="ARBA00022723"/>
    </source>
</evidence>
<feature type="signal peptide" evidence="5">
    <location>
        <begin position="1"/>
        <end position="24"/>
    </location>
</feature>
<evidence type="ECO:0000256" key="1">
    <source>
        <dbReference type="ARBA" id="ARBA00022617"/>
    </source>
</evidence>
<proteinExistence type="predicted"/>
<feature type="chain" id="PRO_5015426359" evidence="5">
    <location>
        <begin position="25"/>
        <end position="133"/>
    </location>
</feature>
<evidence type="ECO:0000256" key="5">
    <source>
        <dbReference type="SAM" id="SignalP"/>
    </source>
</evidence>
<comment type="caution">
    <text evidence="7">The sequence shown here is derived from an EMBL/GenBank/DDBJ whole genome shotgun (WGS) entry which is preliminary data.</text>
</comment>
<dbReference type="InterPro" id="IPR036909">
    <property type="entry name" value="Cyt_c-like_dom_sf"/>
</dbReference>
<dbReference type="RefSeq" id="WP_108388123.1">
    <property type="nucleotide sequence ID" value="NZ_QBUD01000015.1"/>
</dbReference>
<dbReference type="Gene3D" id="1.10.760.10">
    <property type="entry name" value="Cytochrome c-like domain"/>
    <property type="match status" value="1"/>
</dbReference>
<keyword evidence="5" id="KW-0732">Signal</keyword>
<evidence type="ECO:0000256" key="3">
    <source>
        <dbReference type="ARBA" id="ARBA00023004"/>
    </source>
</evidence>
<evidence type="ECO:0000259" key="6">
    <source>
        <dbReference type="PROSITE" id="PS51007"/>
    </source>
</evidence>
<keyword evidence="3 4" id="KW-0408">Iron</keyword>
<keyword evidence="2 4" id="KW-0479">Metal-binding</keyword>
<keyword evidence="8" id="KW-1185">Reference proteome</keyword>
<dbReference type="EMBL" id="QBUD01000015">
    <property type="protein sequence ID" value="PUB11031.1"/>
    <property type="molecule type" value="Genomic_DNA"/>
</dbReference>
<dbReference type="GO" id="GO:0009055">
    <property type="term" value="F:electron transfer activity"/>
    <property type="evidence" value="ECO:0007669"/>
    <property type="project" value="InterPro"/>
</dbReference>
<evidence type="ECO:0000313" key="7">
    <source>
        <dbReference type="EMBL" id="PUB11031.1"/>
    </source>
</evidence>
<protein>
    <submittedName>
        <fullName evidence="7">Cbb3-type cytochrome c oxidase subunit III</fullName>
    </submittedName>
</protein>
<dbReference type="GO" id="GO:0046872">
    <property type="term" value="F:metal ion binding"/>
    <property type="evidence" value="ECO:0007669"/>
    <property type="project" value="UniProtKB-KW"/>
</dbReference>
<sequence length="133" mass="14141">MRTPKLLIYTAACLAALSGSAGYAQDDLGENVYSQYCATCHGASGTGDGPLTELMTTKVSDLTVLKENNDGVFPMLEVIHIIDGRTGLRGHGGPMPVYGAVFNAEAGDIEYGSVVYTRAKILSLAYYLESIQK</sequence>
<dbReference type="GO" id="GO:0020037">
    <property type="term" value="F:heme binding"/>
    <property type="evidence" value="ECO:0007669"/>
    <property type="project" value="InterPro"/>
</dbReference>
<reference evidence="7 8" key="1">
    <citation type="submission" date="2018-04" db="EMBL/GenBank/DDBJ databases">
        <title>Genomic Encyclopedia of Archaeal and Bacterial Type Strains, Phase II (KMG-II): from individual species to whole genera.</title>
        <authorList>
            <person name="Goeker M."/>
        </authorList>
    </citation>
    <scope>NUCLEOTIDE SEQUENCE [LARGE SCALE GENOMIC DNA]</scope>
    <source>
        <strain evidence="7 8">DSM 29955</strain>
    </source>
</reference>
<evidence type="ECO:0000313" key="8">
    <source>
        <dbReference type="Proteomes" id="UP000244523"/>
    </source>
</evidence>
<name>A0A2T6K8F6_9RHOB</name>
<dbReference type="AlphaFoldDB" id="A0A2T6K8F6"/>
<accession>A0A2T6K8F6</accession>
<evidence type="ECO:0000256" key="4">
    <source>
        <dbReference type="PROSITE-ProRule" id="PRU00433"/>
    </source>
</evidence>
<dbReference type="PROSITE" id="PS51007">
    <property type="entry name" value="CYTC"/>
    <property type="match status" value="1"/>
</dbReference>
<dbReference type="InterPro" id="IPR009056">
    <property type="entry name" value="Cyt_c-like_dom"/>
</dbReference>
<gene>
    <name evidence="7" type="ORF">C8N45_11514</name>
</gene>
<dbReference type="SUPFAM" id="SSF46626">
    <property type="entry name" value="Cytochrome c"/>
    <property type="match status" value="1"/>
</dbReference>
<organism evidence="7 8">
    <name type="scientific">Yoonia sediminilitoris</name>
    <dbReference type="NCBI Taxonomy" id="1286148"/>
    <lineage>
        <taxon>Bacteria</taxon>
        <taxon>Pseudomonadati</taxon>
        <taxon>Pseudomonadota</taxon>
        <taxon>Alphaproteobacteria</taxon>
        <taxon>Rhodobacterales</taxon>
        <taxon>Paracoccaceae</taxon>
        <taxon>Yoonia</taxon>
    </lineage>
</organism>
<dbReference type="OrthoDB" id="335174at2"/>
<keyword evidence="1 4" id="KW-0349">Heme</keyword>
<dbReference type="Proteomes" id="UP000244523">
    <property type="component" value="Unassembled WGS sequence"/>
</dbReference>
<feature type="domain" description="Cytochrome c" evidence="6">
    <location>
        <begin position="24"/>
        <end position="132"/>
    </location>
</feature>